<keyword evidence="7" id="KW-1185">Reference proteome</keyword>
<accession>A0A1X7R2A3</accession>
<keyword evidence="5" id="KW-1133">Transmembrane helix</keyword>
<evidence type="ECO:0000313" key="7">
    <source>
        <dbReference type="Proteomes" id="UP000196158"/>
    </source>
</evidence>
<evidence type="ECO:0000256" key="2">
    <source>
        <dbReference type="ARBA" id="ARBA00008933"/>
    </source>
</evidence>
<name>A0A1X7R2A3_9SACH</name>
<evidence type="ECO:0000256" key="3">
    <source>
        <dbReference type="ARBA" id="ARBA00023140"/>
    </source>
</evidence>
<dbReference type="Proteomes" id="UP000196158">
    <property type="component" value="Unassembled WGS sequence"/>
</dbReference>
<proteinExistence type="inferred from homology"/>
<dbReference type="EMBL" id="FXLY01000004">
    <property type="protein sequence ID" value="SMN19711.1"/>
    <property type="molecule type" value="Genomic_DNA"/>
</dbReference>
<evidence type="ECO:0000313" key="6">
    <source>
        <dbReference type="EMBL" id="SMN19711.1"/>
    </source>
</evidence>
<evidence type="ECO:0000256" key="1">
    <source>
        <dbReference type="ARBA" id="ARBA00004549"/>
    </source>
</evidence>
<dbReference type="GO" id="GO:0030674">
    <property type="term" value="F:protein-macromolecule adaptor activity"/>
    <property type="evidence" value="ECO:0007669"/>
    <property type="project" value="TreeGrafter"/>
</dbReference>
<dbReference type="OrthoDB" id="45930at2759"/>
<reference evidence="6 7" key="1">
    <citation type="submission" date="2017-04" db="EMBL/GenBank/DDBJ databases">
        <authorList>
            <person name="Afonso C.L."/>
            <person name="Miller P.J."/>
            <person name="Scott M.A."/>
            <person name="Spackman E."/>
            <person name="Goraichik I."/>
            <person name="Dimitrov K.M."/>
            <person name="Suarez D.L."/>
            <person name="Swayne D.E."/>
        </authorList>
    </citation>
    <scope>NUCLEOTIDE SEQUENCE [LARGE SCALE GENOMIC DNA]</scope>
</reference>
<comment type="similarity">
    <text evidence="2">Belongs to the peroxin-3 family.</text>
</comment>
<organism evidence="6 7">
    <name type="scientific">Maudiozyma saulgeensis</name>
    <dbReference type="NCBI Taxonomy" id="1789683"/>
    <lineage>
        <taxon>Eukaryota</taxon>
        <taxon>Fungi</taxon>
        <taxon>Dikarya</taxon>
        <taxon>Ascomycota</taxon>
        <taxon>Saccharomycotina</taxon>
        <taxon>Saccharomycetes</taxon>
        <taxon>Saccharomycetales</taxon>
        <taxon>Saccharomycetaceae</taxon>
        <taxon>Maudiozyma</taxon>
    </lineage>
</organism>
<dbReference type="PANTHER" id="PTHR28080:SF1">
    <property type="entry name" value="PEROXISOMAL BIOGENESIS FACTOR 3"/>
    <property type="match status" value="1"/>
</dbReference>
<dbReference type="AlphaFoldDB" id="A0A1X7R2A3"/>
<dbReference type="PANTHER" id="PTHR28080">
    <property type="entry name" value="PEROXISOMAL BIOGENESIS FACTOR 3"/>
    <property type="match status" value="1"/>
</dbReference>
<keyword evidence="3" id="KW-0576">Peroxisome</keyword>
<keyword evidence="5" id="KW-0472">Membrane</keyword>
<dbReference type="STRING" id="1789683.A0A1X7R2A3"/>
<sequence length="437" mass="51036">MAQINNRRSVLQRHRWKLLISLFSVTAVCATGSIVIFLVKRWLYRQQLRIREDHFMREQMRRRFIQTQEDSLRTLCQLIPVFAIILNKDELNIDDLFNELKNKKKVTGESGDIENNEKSKAELWNELKTNSLVKIITITYTISTFFLLTRLQLNMLARREYLESAVNMGVEKEKNESKGQYSIVSLITGFWNYNNRSNDQGNIINSTDDNPMGPDIKHNKITYINEQGYLSLSWWLLNNGYKTFKRLAHNYVTEEFESINPRDQLTLIEFSNHLSNVFQAINKDILISREDSIKMRDIILPGDNDLFKVLLQTLDKDELELLQEDETVLRRLMSELTKCIESSASNIVLENLVNESYQYIMNHIETKMIAKSQKIPNVSRESSFQMALFAIVTKDTCHDMLPKKNHMSGTSNEYLQCLDRLEVLDDLSSSVYSNFNV</sequence>
<keyword evidence="5" id="KW-0812">Transmembrane</keyword>
<gene>
    <name evidence="6" type="ORF">KASA_0O02871G</name>
</gene>
<dbReference type="GO" id="GO:0045046">
    <property type="term" value="P:protein import into peroxisome membrane"/>
    <property type="evidence" value="ECO:0007669"/>
    <property type="project" value="TreeGrafter"/>
</dbReference>
<evidence type="ECO:0000256" key="5">
    <source>
        <dbReference type="SAM" id="Phobius"/>
    </source>
</evidence>
<comment type="subcellular location">
    <subcellularLocation>
        <location evidence="1">Peroxisome membrane</location>
        <topology evidence="1">Single-pass membrane protein</topology>
    </subcellularLocation>
</comment>
<dbReference type="GO" id="GO:0005778">
    <property type="term" value="C:peroxisomal membrane"/>
    <property type="evidence" value="ECO:0007669"/>
    <property type="project" value="UniProtKB-SubCell"/>
</dbReference>
<dbReference type="Pfam" id="PF04882">
    <property type="entry name" value="Peroxin-3"/>
    <property type="match status" value="2"/>
</dbReference>
<dbReference type="InterPro" id="IPR006966">
    <property type="entry name" value="Peroxin-3"/>
</dbReference>
<evidence type="ECO:0000256" key="4">
    <source>
        <dbReference type="ARBA" id="ARBA00032508"/>
    </source>
</evidence>
<feature type="transmembrane region" description="Helical" evidence="5">
    <location>
        <begin position="18"/>
        <end position="39"/>
    </location>
</feature>
<protein>
    <recommendedName>
        <fullName evidence="4">Peroxin-3</fullName>
    </recommendedName>
</protein>